<comment type="caution">
    <text evidence="1">The sequence shown here is derived from an EMBL/GenBank/DDBJ whole genome shotgun (WGS) entry which is preliminary data.</text>
</comment>
<accession>A0ABS1X3C2</accession>
<dbReference type="EMBL" id="JAEVLS010000005">
    <property type="protein sequence ID" value="MBM0107697.1"/>
    <property type="molecule type" value="Genomic_DNA"/>
</dbReference>
<sequence>MRTICKHLSIVEATGGDRLDVYRGIINPIDYDFGLEKGGEYLVFGMSLRHGTTWLYVTQSPWSSPPDIRLVPAALFEFSAREIPPAMVLTVSANGCDAEIVPAAVASFEHWYERYVEDDAGVVRAVAAAVLRLSG</sequence>
<proteinExistence type="predicted"/>
<organism evidence="1 2">
    <name type="scientific">Steroidobacter gossypii</name>
    <dbReference type="NCBI Taxonomy" id="2805490"/>
    <lineage>
        <taxon>Bacteria</taxon>
        <taxon>Pseudomonadati</taxon>
        <taxon>Pseudomonadota</taxon>
        <taxon>Gammaproteobacteria</taxon>
        <taxon>Steroidobacterales</taxon>
        <taxon>Steroidobacteraceae</taxon>
        <taxon>Steroidobacter</taxon>
    </lineage>
</organism>
<evidence type="ECO:0000313" key="2">
    <source>
        <dbReference type="Proteomes" id="UP000661077"/>
    </source>
</evidence>
<evidence type="ECO:0000313" key="1">
    <source>
        <dbReference type="EMBL" id="MBM0107697.1"/>
    </source>
</evidence>
<protein>
    <submittedName>
        <fullName evidence="1">Uncharacterized protein</fullName>
    </submittedName>
</protein>
<name>A0ABS1X3C2_9GAMM</name>
<dbReference type="Proteomes" id="UP000661077">
    <property type="component" value="Unassembled WGS sequence"/>
</dbReference>
<reference evidence="1 2" key="1">
    <citation type="journal article" date="2021" name="Int. J. Syst. Evol. Microbiol.">
        <title>Steroidobacter gossypii sp. nov., isolated from soil of cotton cropping field.</title>
        <authorList>
            <person name="Huang R."/>
            <person name="Yang S."/>
            <person name="Zhen C."/>
            <person name="Liu W."/>
        </authorList>
    </citation>
    <scope>NUCLEOTIDE SEQUENCE [LARGE SCALE GENOMIC DNA]</scope>
    <source>
        <strain evidence="1 2">S1-65</strain>
    </source>
</reference>
<gene>
    <name evidence="1" type="ORF">JM946_23380</name>
</gene>
<dbReference type="RefSeq" id="WP_203169791.1">
    <property type="nucleotide sequence ID" value="NZ_JAEVLS010000005.1"/>
</dbReference>
<keyword evidence="2" id="KW-1185">Reference proteome</keyword>